<keyword evidence="2" id="KW-1185">Reference proteome</keyword>
<reference evidence="1" key="2">
    <citation type="submission" date="2015-06" db="UniProtKB">
        <authorList>
            <consortium name="EnsemblProtists"/>
        </authorList>
    </citation>
    <scope>IDENTIFICATION</scope>
    <source>
        <strain evidence="1">Emoy2</strain>
    </source>
</reference>
<dbReference type="Proteomes" id="UP000011713">
    <property type="component" value="Unassembled WGS sequence"/>
</dbReference>
<protein>
    <recommendedName>
        <fullName evidence="3">RxLR effector candidate protein</fullName>
    </recommendedName>
</protein>
<dbReference type="EMBL" id="JH597888">
    <property type="status" value="NOT_ANNOTATED_CDS"/>
    <property type="molecule type" value="Genomic_DNA"/>
</dbReference>
<name>M4BTY8_HYAAE</name>
<evidence type="ECO:0008006" key="3">
    <source>
        <dbReference type="Google" id="ProtNLM"/>
    </source>
</evidence>
<dbReference type="HOGENOM" id="CLU_102741_0_0_1"/>
<dbReference type="InParanoid" id="M4BTY8"/>
<dbReference type="VEuPathDB" id="FungiDB:HpaG809925"/>
<evidence type="ECO:0000313" key="1">
    <source>
        <dbReference type="EnsemblProtists" id="HpaP809925"/>
    </source>
</evidence>
<dbReference type="AlphaFoldDB" id="M4BTY8"/>
<evidence type="ECO:0000313" key="2">
    <source>
        <dbReference type="Proteomes" id="UP000011713"/>
    </source>
</evidence>
<dbReference type="EnsemblProtists" id="HpaT809925">
    <property type="protein sequence ID" value="HpaP809925"/>
    <property type="gene ID" value="HpaG809925"/>
</dbReference>
<accession>M4BTY8</accession>
<sequence length="198" mass="22057">MNKVVAMIGDLSEQINRMEVFQKEKVGKGQKRSPESIFGSALGVGAGISLQALQRTPLPKKSPNEFLATFFGERRHNQVNVGERTANHVAVCFNMVPEPGHVHHRKKVPAGYYHGVGMPIRMYVHPGPQVAGMTDAQHRKLELQPFDGKELNHGLGSGFLEWRKEFVRRVVFAERACRFAWPGDIKVDVLGQHLAGKA</sequence>
<reference evidence="2" key="1">
    <citation type="journal article" date="2010" name="Science">
        <title>Signatures of adaptation to obligate biotrophy in the Hyaloperonospora arabidopsidis genome.</title>
        <authorList>
            <person name="Baxter L."/>
            <person name="Tripathy S."/>
            <person name="Ishaque N."/>
            <person name="Boot N."/>
            <person name="Cabral A."/>
            <person name="Kemen E."/>
            <person name="Thines M."/>
            <person name="Ah-Fong A."/>
            <person name="Anderson R."/>
            <person name="Badejoko W."/>
            <person name="Bittner-Eddy P."/>
            <person name="Boore J.L."/>
            <person name="Chibucos M.C."/>
            <person name="Coates M."/>
            <person name="Dehal P."/>
            <person name="Delehaunty K."/>
            <person name="Dong S."/>
            <person name="Downton P."/>
            <person name="Dumas B."/>
            <person name="Fabro G."/>
            <person name="Fronick C."/>
            <person name="Fuerstenberg S.I."/>
            <person name="Fulton L."/>
            <person name="Gaulin E."/>
            <person name="Govers F."/>
            <person name="Hughes L."/>
            <person name="Humphray S."/>
            <person name="Jiang R.H."/>
            <person name="Judelson H."/>
            <person name="Kamoun S."/>
            <person name="Kyung K."/>
            <person name="Meijer H."/>
            <person name="Minx P."/>
            <person name="Morris P."/>
            <person name="Nelson J."/>
            <person name="Phuntumart V."/>
            <person name="Qutob D."/>
            <person name="Rehmany A."/>
            <person name="Rougon-Cardoso A."/>
            <person name="Ryden P."/>
            <person name="Torto-Alalibo T."/>
            <person name="Studholme D."/>
            <person name="Wang Y."/>
            <person name="Win J."/>
            <person name="Wood J."/>
            <person name="Clifton S.W."/>
            <person name="Rogers J."/>
            <person name="Van den Ackerveken G."/>
            <person name="Jones J.D."/>
            <person name="McDowell J.M."/>
            <person name="Beynon J."/>
            <person name="Tyler B.M."/>
        </authorList>
    </citation>
    <scope>NUCLEOTIDE SEQUENCE [LARGE SCALE GENOMIC DNA]</scope>
    <source>
        <strain evidence="2">Emoy2</strain>
    </source>
</reference>
<proteinExistence type="predicted"/>
<organism evidence="1 2">
    <name type="scientific">Hyaloperonospora arabidopsidis (strain Emoy2)</name>
    <name type="common">Downy mildew agent</name>
    <name type="synonym">Peronospora arabidopsidis</name>
    <dbReference type="NCBI Taxonomy" id="559515"/>
    <lineage>
        <taxon>Eukaryota</taxon>
        <taxon>Sar</taxon>
        <taxon>Stramenopiles</taxon>
        <taxon>Oomycota</taxon>
        <taxon>Peronosporomycetes</taxon>
        <taxon>Peronosporales</taxon>
        <taxon>Peronosporaceae</taxon>
        <taxon>Hyaloperonospora</taxon>
    </lineage>
</organism>